<dbReference type="InterPro" id="IPR000182">
    <property type="entry name" value="GNAT_dom"/>
</dbReference>
<protein>
    <recommendedName>
        <fullName evidence="3">N-acetyltransferase domain-containing protein</fullName>
    </recommendedName>
</protein>
<evidence type="ECO:0000313" key="4">
    <source>
        <dbReference type="EMBL" id="SUZ89359.1"/>
    </source>
</evidence>
<dbReference type="InterPro" id="IPR016181">
    <property type="entry name" value="Acyl_CoA_acyltransferase"/>
</dbReference>
<dbReference type="CDD" id="cd04301">
    <property type="entry name" value="NAT_SF"/>
    <property type="match status" value="1"/>
</dbReference>
<sequence>VLIEPMRKRHVRAIRTIDKQVYTKPWSATMYHDELRQRDHRVYYVAHHNDRLAGYGGAMIVHDEGHITSVAVAPHAQGLGIATRLMVAIHRGCLSHNMSAMTLEVRISNQRAQDLYRRFGYAPAGVRAGYYGDNGEDALVMWCHDLQEPEHNKLLATIDSEIAGTTNWGQP</sequence>
<dbReference type="SUPFAM" id="SSF55729">
    <property type="entry name" value="Acyl-CoA N-acyltransferases (Nat)"/>
    <property type="match status" value="1"/>
</dbReference>
<gene>
    <name evidence="4" type="ORF">METZ01_LOCUS42213</name>
</gene>
<accession>A0A381REQ9</accession>
<evidence type="ECO:0000256" key="1">
    <source>
        <dbReference type="ARBA" id="ARBA00022679"/>
    </source>
</evidence>
<dbReference type="Pfam" id="PF00583">
    <property type="entry name" value="Acetyltransf_1"/>
    <property type="match status" value="1"/>
</dbReference>
<feature type="non-terminal residue" evidence="4">
    <location>
        <position position="1"/>
    </location>
</feature>
<keyword evidence="1" id="KW-0808">Transferase</keyword>
<dbReference type="InterPro" id="IPR051556">
    <property type="entry name" value="N-term/lysine_N-AcTrnsfr"/>
</dbReference>
<dbReference type="Gene3D" id="3.40.630.30">
    <property type="match status" value="1"/>
</dbReference>
<dbReference type="PANTHER" id="PTHR42919">
    <property type="entry name" value="N-ALPHA-ACETYLTRANSFERASE"/>
    <property type="match status" value="1"/>
</dbReference>
<keyword evidence="2" id="KW-0012">Acyltransferase</keyword>
<dbReference type="PANTHER" id="PTHR42919:SF8">
    <property type="entry name" value="N-ALPHA-ACETYLTRANSFERASE 50"/>
    <property type="match status" value="1"/>
</dbReference>
<dbReference type="NCBIfam" id="TIGR01575">
    <property type="entry name" value="rimI"/>
    <property type="match status" value="1"/>
</dbReference>
<reference evidence="4" key="1">
    <citation type="submission" date="2018-05" db="EMBL/GenBank/DDBJ databases">
        <authorList>
            <person name="Lanie J.A."/>
            <person name="Ng W.-L."/>
            <person name="Kazmierczak K.M."/>
            <person name="Andrzejewski T.M."/>
            <person name="Davidsen T.M."/>
            <person name="Wayne K.J."/>
            <person name="Tettelin H."/>
            <person name="Glass J.I."/>
            <person name="Rusch D."/>
            <person name="Podicherti R."/>
            <person name="Tsui H.-C.T."/>
            <person name="Winkler M.E."/>
        </authorList>
    </citation>
    <scope>NUCLEOTIDE SEQUENCE</scope>
</reference>
<dbReference type="InterPro" id="IPR006464">
    <property type="entry name" value="AcTrfase_RimI/Ard1"/>
</dbReference>
<dbReference type="GO" id="GO:0008080">
    <property type="term" value="F:N-acetyltransferase activity"/>
    <property type="evidence" value="ECO:0007669"/>
    <property type="project" value="InterPro"/>
</dbReference>
<evidence type="ECO:0000256" key="2">
    <source>
        <dbReference type="ARBA" id="ARBA00023315"/>
    </source>
</evidence>
<evidence type="ECO:0000259" key="3">
    <source>
        <dbReference type="PROSITE" id="PS51186"/>
    </source>
</evidence>
<name>A0A381REQ9_9ZZZZ</name>
<dbReference type="EMBL" id="UINC01001816">
    <property type="protein sequence ID" value="SUZ89359.1"/>
    <property type="molecule type" value="Genomic_DNA"/>
</dbReference>
<dbReference type="PROSITE" id="PS51186">
    <property type="entry name" value="GNAT"/>
    <property type="match status" value="1"/>
</dbReference>
<feature type="domain" description="N-acetyltransferase" evidence="3">
    <location>
        <begin position="1"/>
        <end position="146"/>
    </location>
</feature>
<dbReference type="AlphaFoldDB" id="A0A381REQ9"/>
<proteinExistence type="predicted"/>
<organism evidence="4">
    <name type="scientific">marine metagenome</name>
    <dbReference type="NCBI Taxonomy" id="408172"/>
    <lineage>
        <taxon>unclassified sequences</taxon>
        <taxon>metagenomes</taxon>
        <taxon>ecological metagenomes</taxon>
    </lineage>
</organism>